<accession>A0A6M3LX13</accession>
<name>A0A6M3LX13_9ZZZZ</name>
<dbReference type="AlphaFoldDB" id="A0A6M3LX13"/>
<evidence type="ECO:0000313" key="1">
    <source>
        <dbReference type="EMBL" id="QJA98519.1"/>
    </source>
</evidence>
<gene>
    <name evidence="1" type="ORF">MM171A01725_0009</name>
</gene>
<dbReference type="EMBL" id="MT143587">
    <property type="protein sequence ID" value="QJA98519.1"/>
    <property type="molecule type" value="Genomic_DNA"/>
</dbReference>
<proteinExistence type="predicted"/>
<protein>
    <submittedName>
        <fullName evidence="1">Uncharacterized protein</fullName>
    </submittedName>
</protein>
<organism evidence="1">
    <name type="scientific">viral metagenome</name>
    <dbReference type="NCBI Taxonomy" id="1070528"/>
    <lineage>
        <taxon>unclassified sequences</taxon>
        <taxon>metagenomes</taxon>
        <taxon>organismal metagenomes</taxon>
    </lineage>
</organism>
<reference evidence="1" key="1">
    <citation type="submission" date="2020-03" db="EMBL/GenBank/DDBJ databases">
        <title>The deep terrestrial virosphere.</title>
        <authorList>
            <person name="Holmfeldt K."/>
            <person name="Nilsson E."/>
            <person name="Simone D."/>
            <person name="Lopez-Fernandez M."/>
            <person name="Wu X."/>
            <person name="de Brujin I."/>
            <person name="Lundin D."/>
            <person name="Andersson A."/>
            <person name="Bertilsson S."/>
            <person name="Dopson M."/>
        </authorList>
    </citation>
    <scope>NUCLEOTIDE SEQUENCE</scope>
    <source>
        <strain evidence="1">MM171A01725</strain>
    </source>
</reference>
<sequence>MGGFDTPKKVLISQVLIDADKVWEDALGTPYGISRLKEVVLGMLKGDLAVRGTDVLESIVAGSIGFVLTSAGPLHKPVWGPAPGPLQLYLPAIIESGHAEAVVPIDHSHNVNAALASAHNEAYVDSPADFIRRQDPALALTDAEAVLAGPDQTHNENASPQSALSILCDGFVEETAAAVQTDKTAQARDAVANDLNLNPMTPIVGDKVYVGSNYPFWQAQFQVDTIGVGNWTNQWYYWNGAWVPVVGEIDGANEWQYGPGFVTISHTPQGDWVQQVIQAMNLYWLKCETTGFVNQITAPLGTQVWVAIA</sequence>